<feature type="region of interest" description="Disordered" evidence="1">
    <location>
        <begin position="100"/>
        <end position="163"/>
    </location>
</feature>
<evidence type="ECO:0000313" key="3">
    <source>
        <dbReference type="Proteomes" id="UP000006281"/>
    </source>
</evidence>
<dbReference type="KEGG" id="sesp:BN6_10420"/>
<dbReference type="HOGENOM" id="CLU_1625867_0_0_11"/>
<evidence type="ECO:0000256" key="1">
    <source>
        <dbReference type="SAM" id="MobiDB-lite"/>
    </source>
</evidence>
<protein>
    <submittedName>
        <fullName evidence="2">Uncharacterized protein</fullName>
    </submittedName>
</protein>
<dbReference type="EMBL" id="HE804045">
    <property type="protein sequence ID" value="CCH28370.1"/>
    <property type="molecule type" value="Genomic_DNA"/>
</dbReference>
<dbReference type="Proteomes" id="UP000006281">
    <property type="component" value="Chromosome"/>
</dbReference>
<accession>K0JP83</accession>
<sequence>MWSGPSPPGVPVRATGQGLVHCRTRDDGVAGDDLLRCCLQAVDYGLPRSGGARGVEVDIVVETIQGTGGLLSGSERARVFSRTGWFRGCATLALTAGPAGETRCPATLEDSDSGSAGALPRQREPDRFRSVSQPQSGRSVPQPYPPAALSMSGNCTDEVHFGR</sequence>
<keyword evidence="3" id="KW-1185">Reference proteome</keyword>
<reference evidence="2 3" key="1">
    <citation type="journal article" date="2012" name="BMC Genomics">
        <title>Complete genome sequence of Saccharothrix espanaensis DSM 44229T and comparison to the other completely sequenced Pseudonocardiaceae.</title>
        <authorList>
            <person name="Strobel T."/>
            <person name="Al-Dilaimi A."/>
            <person name="Blom J."/>
            <person name="Gessner A."/>
            <person name="Kalinowski J."/>
            <person name="Luzhetska M."/>
            <person name="Puhler A."/>
            <person name="Szczepanowski R."/>
            <person name="Bechthold A."/>
            <person name="Ruckert C."/>
        </authorList>
    </citation>
    <scope>NUCLEOTIDE SEQUENCE [LARGE SCALE GENOMIC DNA]</scope>
    <source>
        <strain evidence="3">ATCC 51144 / DSM 44229 / JCM 9112 / NBRC 15066 / NRRL 15764</strain>
    </source>
</reference>
<feature type="compositionally biased region" description="Polar residues" evidence="1">
    <location>
        <begin position="130"/>
        <end position="139"/>
    </location>
</feature>
<proteinExistence type="predicted"/>
<evidence type="ECO:0000313" key="2">
    <source>
        <dbReference type="EMBL" id="CCH28370.1"/>
    </source>
</evidence>
<dbReference type="AlphaFoldDB" id="K0JP83"/>
<name>K0JP83_SACES</name>
<dbReference type="STRING" id="1179773.BN6_10420"/>
<organism evidence="2 3">
    <name type="scientific">Saccharothrix espanaensis (strain ATCC 51144 / DSM 44229 / JCM 9112 / NBRC 15066 / NRRL 15764)</name>
    <dbReference type="NCBI Taxonomy" id="1179773"/>
    <lineage>
        <taxon>Bacteria</taxon>
        <taxon>Bacillati</taxon>
        <taxon>Actinomycetota</taxon>
        <taxon>Actinomycetes</taxon>
        <taxon>Pseudonocardiales</taxon>
        <taxon>Pseudonocardiaceae</taxon>
        <taxon>Saccharothrix</taxon>
    </lineage>
</organism>
<gene>
    <name evidence="2" type="ordered locus">BN6_10420</name>
</gene>